<dbReference type="AlphaFoldDB" id="A0A4Y6PM76"/>
<sequence>MKPYRVLTFSSVAALVLASLGAALLPYVIIGMFGWLLSFVALVLAFRVALSALPSGEPERESGDNDTSAILLIVGGVLLMAAANGSLGLAVPHILRPENFRGDPPSIVVWGVLALVGPFMVTAGVRRAAKLNDSRMLAVWAYWFSYAPAVITTSLLIALRGWGGRT</sequence>
<keyword evidence="1" id="KW-0472">Membrane</keyword>
<reference evidence="2 3" key="1">
    <citation type="submission" date="2019-06" db="EMBL/GenBank/DDBJ databases">
        <title>Persicimonas caeni gen. nov., sp. nov., a predatory bacterium isolated from solar saltern.</title>
        <authorList>
            <person name="Wang S."/>
        </authorList>
    </citation>
    <scope>NUCLEOTIDE SEQUENCE [LARGE SCALE GENOMIC DNA]</scope>
    <source>
        <strain evidence="2 3">YN101</strain>
    </source>
</reference>
<dbReference type="RefSeq" id="WP_141195870.1">
    <property type="nucleotide sequence ID" value="NZ_CP041186.1"/>
</dbReference>
<feature type="transmembrane region" description="Helical" evidence="1">
    <location>
        <begin position="137"/>
        <end position="159"/>
    </location>
</feature>
<evidence type="ECO:0000313" key="2">
    <source>
        <dbReference type="EMBL" id="QDG49372.1"/>
    </source>
</evidence>
<accession>A0A5B8Y2I5</accession>
<organism evidence="2 3">
    <name type="scientific">Persicimonas caeni</name>
    <dbReference type="NCBI Taxonomy" id="2292766"/>
    <lineage>
        <taxon>Bacteria</taxon>
        <taxon>Deltaproteobacteria</taxon>
        <taxon>Bradymonadales</taxon>
        <taxon>Bradymonadaceae</taxon>
        <taxon>Persicimonas</taxon>
    </lineage>
</organism>
<dbReference type="EMBL" id="CP041186">
    <property type="protein sequence ID" value="QDG49372.1"/>
    <property type="molecule type" value="Genomic_DNA"/>
</dbReference>
<keyword evidence="3" id="KW-1185">Reference proteome</keyword>
<evidence type="ECO:0000313" key="3">
    <source>
        <dbReference type="Proteomes" id="UP000315995"/>
    </source>
</evidence>
<gene>
    <name evidence="2" type="ORF">FIV42_01060</name>
</gene>
<feature type="transmembrane region" description="Helical" evidence="1">
    <location>
        <begin position="32"/>
        <end position="50"/>
    </location>
</feature>
<dbReference type="Proteomes" id="UP000315995">
    <property type="component" value="Chromosome"/>
</dbReference>
<proteinExistence type="predicted"/>
<feature type="transmembrane region" description="Helical" evidence="1">
    <location>
        <begin position="70"/>
        <end position="95"/>
    </location>
</feature>
<feature type="transmembrane region" description="Helical" evidence="1">
    <location>
        <begin position="107"/>
        <end position="125"/>
    </location>
</feature>
<keyword evidence="1" id="KW-1133">Transmembrane helix</keyword>
<keyword evidence="1" id="KW-0812">Transmembrane</keyword>
<accession>A0A4Y6PM76</accession>
<name>A0A4Y6PM76_PERCE</name>
<evidence type="ECO:0000256" key="1">
    <source>
        <dbReference type="SAM" id="Phobius"/>
    </source>
</evidence>
<protein>
    <submittedName>
        <fullName evidence="2">Uncharacterized protein</fullName>
    </submittedName>
</protein>